<feature type="domain" description="Phospholipid/glycerol acyltransferase" evidence="1">
    <location>
        <begin position="88"/>
        <end position="235"/>
    </location>
</feature>
<reference evidence="3" key="1">
    <citation type="journal article" date="2019" name="Int. J. Syst. Evol. Microbiol.">
        <title>The Global Catalogue of Microorganisms (GCM) 10K type strain sequencing project: providing services to taxonomists for standard genome sequencing and annotation.</title>
        <authorList>
            <consortium name="The Broad Institute Genomics Platform"/>
            <consortium name="The Broad Institute Genome Sequencing Center for Infectious Disease"/>
            <person name="Wu L."/>
            <person name="Ma J."/>
        </authorList>
    </citation>
    <scope>NUCLEOTIDE SEQUENCE [LARGE SCALE GENOMIC DNA]</scope>
    <source>
        <strain evidence="3">JCM 17805</strain>
    </source>
</reference>
<name>A0ABP8V4R8_9GAMM</name>
<keyword evidence="2" id="KW-0012">Acyltransferase</keyword>
<evidence type="ECO:0000313" key="3">
    <source>
        <dbReference type="Proteomes" id="UP001500604"/>
    </source>
</evidence>
<evidence type="ECO:0000259" key="1">
    <source>
        <dbReference type="Pfam" id="PF01553"/>
    </source>
</evidence>
<dbReference type="Pfam" id="PF01553">
    <property type="entry name" value="Acyltransferase"/>
    <property type="match status" value="1"/>
</dbReference>
<dbReference type="SUPFAM" id="SSF69593">
    <property type="entry name" value="Glycerol-3-phosphate (1)-acyltransferase"/>
    <property type="match status" value="1"/>
</dbReference>
<comment type="caution">
    <text evidence="2">The sequence shown here is derived from an EMBL/GenBank/DDBJ whole genome shotgun (WGS) entry which is preliminary data.</text>
</comment>
<proteinExistence type="predicted"/>
<keyword evidence="2" id="KW-0808">Transferase</keyword>
<evidence type="ECO:0000313" key="2">
    <source>
        <dbReference type="EMBL" id="GAA4650399.1"/>
    </source>
</evidence>
<dbReference type="Proteomes" id="UP001500604">
    <property type="component" value="Unassembled WGS sequence"/>
</dbReference>
<accession>A0ABP8V4R8</accession>
<dbReference type="GO" id="GO:0016746">
    <property type="term" value="F:acyltransferase activity"/>
    <property type="evidence" value="ECO:0007669"/>
    <property type="project" value="UniProtKB-KW"/>
</dbReference>
<protein>
    <submittedName>
        <fullName evidence="2">1-acyl-sn-glycerol-3-phosphate acyltransferase</fullName>
    </submittedName>
</protein>
<dbReference type="InterPro" id="IPR002123">
    <property type="entry name" value="Plipid/glycerol_acylTrfase"/>
</dbReference>
<organism evidence="2 3">
    <name type="scientific">Kistimonas scapharcae</name>
    <dbReference type="NCBI Taxonomy" id="1036133"/>
    <lineage>
        <taxon>Bacteria</taxon>
        <taxon>Pseudomonadati</taxon>
        <taxon>Pseudomonadota</taxon>
        <taxon>Gammaproteobacteria</taxon>
        <taxon>Oceanospirillales</taxon>
        <taxon>Endozoicomonadaceae</taxon>
        <taxon>Kistimonas</taxon>
    </lineage>
</organism>
<dbReference type="PANTHER" id="PTHR30068">
    <property type="entry name" value="URONATE ISOMERASE"/>
    <property type="match status" value="1"/>
</dbReference>
<dbReference type="EMBL" id="BAABFL010000392">
    <property type="protein sequence ID" value="GAA4650399.1"/>
    <property type="molecule type" value="Genomic_DNA"/>
</dbReference>
<sequence>MEQFDDIRPYSDQEVRPILDRLLQDQQLLSALVHFSYPSLAMSLGGFLRPLTRFLLQRKLAGISDVRGLQHVIAPYIERVVKKTTSDVTWTGLDTLEPGQSYLFLSNHRDIVMDSAFVNYGLYNRGMETMRVAIGDNLLSRPYVSDLMRLNKSFIVKRSLVSLREKLGAYQKLSAFVNHSIETGHSVWIAHREGRAKDGDDRTDSAIIKMLYMSQKGKGHTLGEVMEKLRIVPVSVAYEYDPCDQRKANELQVRSDKGNYDKAADEDLQSIATGIEGWKGYVHVSFGQPLGAGFNSAVDVAREVDRQIHTLYHLHPSNYIAHELLCEHQSGQKIPGWEQQFSGIDLNEKRSAFHERLSACSTASQDWFLKIYANPVINYYRDLSG</sequence>
<gene>
    <name evidence="2" type="ORF">GCM10023116_26820</name>
</gene>
<keyword evidence="3" id="KW-1185">Reference proteome</keyword>
<dbReference type="PANTHER" id="PTHR30068:SF3">
    <property type="entry name" value="PHOSPHOLIPID_GLYCEROL ACYLTRANSFERASE DOMAIN-CONTAINING PROTEIN"/>
    <property type="match status" value="1"/>
</dbReference>